<dbReference type="PANTHER" id="PTHR43130">
    <property type="entry name" value="ARAC-FAMILY TRANSCRIPTIONAL REGULATOR"/>
    <property type="match status" value="1"/>
</dbReference>
<dbReference type="PANTHER" id="PTHR43130:SF3">
    <property type="entry name" value="HTH-TYPE TRANSCRIPTIONAL REGULATOR RV1931C"/>
    <property type="match status" value="1"/>
</dbReference>
<dbReference type="PROSITE" id="PS01124">
    <property type="entry name" value="HTH_ARAC_FAMILY_2"/>
    <property type="match status" value="1"/>
</dbReference>
<dbReference type="STRING" id="121821.GCA_001870675_01114"/>
<keyword evidence="6" id="KW-1185">Reference proteome</keyword>
<gene>
    <name evidence="5" type="ORF">LY56_01703</name>
</gene>
<dbReference type="GO" id="GO:0003700">
    <property type="term" value="F:DNA-binding transcription factor activity"/>
    <property type="evidence" value="ECO:0007669"/>
    <property type="project" value="InterPro"/>
</dbReference>
<dbReference type="AlphaFoldDB" id="A0A2W7QVR4"/>
<feature type="domain" description="HTH araC/xylS-type" evidence="4">
    <location>
        <begin position="229"/>
        <end position="327"/>
    </location>
</feature>
<proteinExistence type="predicted"/>
<dbReference type="PROSITE" id="PS00041">
    <property type="entry name" value="HTH_ARAC_FAMILY_1"/>
    <property type="match status" value="1"/>
</dbReference>
<evidence type="ECO:0000313" key="6">
    <source>
        <dbReference type="Proteomes" id="UP000249364"/>
    </source>
</evidence>
<evidence type="ECO:0000256" key="1">
    <source>
        <dbReference type="ARBA" id="ARBA00023015"/>
    </source>
</evidence>
<dbReference type="InterPro" id="IPR018060">
    <property type="entry name" value="HTH_AraC"/>
</dbReference>
<dbReference type="InterPro" id="IPR009057">
    <property type="entry name" value="Homeodomain-like_sf"/>
</dbReference>
<comment type="caution">
    <text evidence="5">The sequence shown here is derived from an EMBL/GenBank/DDBJ whole genome shotgun (WGS) entry which is preliminary data.</text>
</comment>
<evidence type="ECO:0000259" key="4">
    <source>
        <dbReference type="PROSITE" id="PS01124"/>
    </source>
</evidence>
<dbReference type="SMART" id="SM00342">
    <property type="entry name" value="HTH_ARAC"/>
    <property type="match status" value="1"/>
</dbReference>
<protein>
    <submittedName>
        <fullName evidence="5">Transcriptional regulator GlxA family with amidase domain</fullName>
    </submittedName>
</protein>
<dbReference type="InterPro" id="IPR018062">
    <property type="entry name" value="HTH_AraC-typ_CS"/>
</dbReference>
<evidence type="ECO:0000256" key="2">
    <source>
        <dbReference type="ARBA" id="ARBA00023125"/>
    </source>
</evidence>
<dbReference type="Pfam" id="PF12833">
    <property type="entry name" value="HTH_18"/>
    <property type="match status" value="1"/>
</dbReference>
<dbReference type="SUPFAM" id="SSF52317">
    <property type="entry name" value="Class I glutamine amidotransferase-like"/>
    <property type="match status" value="1"/>
</dbReference>
<evidence type="ECO:0000313" key="5">
    <source>
        <dbReference type="EMBL" id="PZX45679.1"/>
    </source>
</evidence>
<dbReference type="CDD" id="cd03136">
    <property type="entry name" value="GATase1_AraC_ArgR_like"/>
    <property type="match status" value="1"/>
</dbReference>
<dbReference type="InterPro" id="IPR029062">
    <property type="entry name" value="Class_I_gatase-like"/>
</dbReference>
<dbReference type="Proteomes" id="UP000249364">
    <property type="component" value="Unassembled WGS sequence"/>
</dbReference>
<dbReference type="InterPro" id="IPR052158">
    <property type="entry name" value="INH-QAR"/>
</dbReference>
<dbReference type="GO" id="GO:0043565">
    <property type="term" value="F:sequence-specific DNA binding"/>
    <property type="evidence" value="ECO:0007669"/>
    <property type="project" value="InterPro"/>
</dbReference>
<keyword evidence="1" id="KW-0805">Transcription regulation</keyword>
<dbReference type="EMBL" id="QKZQ01000006">
    <property type="protein sequence ID" value="PZX45679.1"/>
    <property type="molecule type" value="Genomic_DNA"/>
</dbReference>
<sequence length="342" mass="37135">MGHQQADSAGQHACLHLGFLIFSGFPMACLTSMIEPLRAANEISGREAFRWSLISEDGAAVESSAKVAFHPSAKLAGVRGVDHIVLLSPPNGRFANPRQGNGALRALARHGTVLGGVSGGVFPLARAGLLEGHVTSVHWCYASAFADEFPDHPTTDEVIAAQGRRLTVSGAAAAFDAALMLIDQRLGREVMTEVACWFQHPQVRGAGERQKIPALRAAATSDMLPEPVGRAVRIMSENLAEPVSIADICAQIDLSPRHLERLFKTLTGKSPLVYYRNLRLAAARQLVMYSNKSMNEVAQAIGYASASPFRQRYLETYGLTPDEERRKINTFRVRDNRPVPSV</sequence>
<dbReference type="Gene3D" id="1.10.10.60">
    <property type="entry name" value="Homeodomain-like"/>
    <property type="match status" value="1"/>
</dbReference>
<name>A0A2W7QVR4_9RHOB</name>
<dbReference type="Gene3D" id="3.40.50.880">
    <property type="match status" value="1"/>
</dbReference>
<keyword evidence="3" id="KW-0804">Transcription</keyword>
<organism evidence="5 6">
    <name type="scientific">Roseinatronobacter thiooxidans</name>
    <dbReference type="NCBI Taxonomy" id="121821"/>
    <lineage>
        <taxon>Bacteria</taxon>
        <taxon>Pseudomonadati</taxon>
        <taxon>Pseudomonadota</taxon>
        <taxon>Alphaproteobacteria</taxon>
        <taxon>Rhodobacterales</taxon>
        <taxon>Paracoccaceae</taxon>
        <taxon>Roseinatronobacter</taxon>
    </lineage>
</organism>
<accession>A0A2W7QVR4</accession>
<dbReference type="SUPFAM" id="SSF46689">
    <property type="entry name" value="Homeodomain-like"/>
    <property type="match status" value="2"/>
</dbReference>
<reference evidence="5 6" key="1">
    <citation type="submission" date="2018-06" db="EMBL/GenBank/DDBJ databases">
        <title>Genomic Encyclopedia of Archaeal and Bacterial Type Strains, Phase II (KMG-II): from individual species to whole genera.</title>
        <authorList>
            <person name="Goeker M."/>
        </authorList>
    </citation>
    <scope>NUCLEOTIDE SEQUENCE [LARGE SCALE GENOMIC DNA]</scope>
    <source>
        <strain evidence="5 6">DSM 13087</strain>
    </source>
</reference>
<evidence type="ECO:0000256" key="3">
    <source>
        <dbReference type="ARBA" id="ARBA00023163"/>
    </source>
</evidence>
<keyword evidence="2" id="KW-0238">DNA-binding</keyword>
<dbReference type="RefSeq" id="WP_249030771.1">
    <property type="nucleotide sequence ID" value="NZ_QKZQ01000006.1"/>
</dbReference>